<protein>
    <submittedName>
        <fullName evidence="1">Uncharacterized protein</fullName>
    </submittedName>
</protein>
<sequence>MSPLLKYLTTFQSGVTQAALNWFNKQRTLKALLYLCI</sequence>
<organism evidence="1">
    <name type="scientific">Anguilla anguilla</name>
    <name type="common">European freshwater eel</name>
    <name type="synonym">Muraena anguilla</name>
    <dbReference type="NCBI Taxonomy" id="7936"/>
    <lineage>
        <taxon>Eukaryota</taxon>
        <taxon>Metazoa</taxon>
        <taxon>Chordata</taxon>
        <taxon>Craniata</taxon>
        <taxon>Vertebrata</taxon>
        <taxon>Euteleostomi</taxon>
        <taxon>Actinopterygii</taxon>
        <taxon>Neopterygii</taxon>
        <taxon>Teleostei</taxon>
        <taxon>Anguilliformes</taxon>
        <taxon>Anguillidae</taxon>
        <taxon>Anguilla</taxon>
    </lineage>
</organism>
<name>A0A0E9XHA4_ANGAN</name>
<accession>A0A0E9XHA4</accession>
<proteinExistence type="predicted"/>
<dbReference type="EMBL" id="GBXM01006781">
    <property type="protein sequence ID" value="JAI01797.1"/>
    <property type="molecule type" value="Transcribed_RNA"/>
</dbReference>
<reference evidence="1" key="1">
    <citation type="submission" date="2014-11" db="EMBL/GenBank/DDBJ databases">
        <authorList>
            <person name="Amaro Gonzalez C."/>
        </authorList>
    </citation>
    <scope>NUCLEOTIDE SEQUENCE</scope>
</reference>
<evidence type="ECO:0000313" key="1">
    <source>
        <dbReference type="EMBL" id="JAI01797.1"/>
    </source>
</evidence>
<dbReference type="AlphaFoldDB" id="A0A0E9XHA4"/>
<reference evidence="1" key="2">
    <citation type="journal article" date="2015" name="Fish Shellfish Immunol.">
        <title>Early steps in the European eel (Anguilla anguilla)-Vibrio vulnificus interaction in the gills: Role of the RtxA13 toxin.</title>
        <authorList>
            <person name="Callol A."/>
            <person name="Pajuelo D."/>
            <person name="Ebbesson L."/>
            <person name="Teles M."/>
            <person name="MacKenzie S."/>
            <person name="Amaro C."/>
        </authorList>
    </citation>
    <scope>NUCLEOTIDE SEQUENCE</scope>
</reference>